<dbReference type="AlphaFoldDB" id="A0A3N9TC11"/>
<feature type="transmembrane region" description="Helical" evidence="7">
    <location>
        <begin position="207"/>
        <end position="225"/>
    </location>
</feature>
<dbReference type="Gene3D" id="1.20.1530.10">
    <property type="entry name" value="Na+/H+ antiporter like domain"/>
    <property type="match status" value="1"/>
</dbReference>
<feature type="transmembrane region" description="Helical" evidence="7">
    <location>
        <begin position="154"/>
        <end position="173"/>
    </location>
</feature>
<evidence type="ECO:0000256" key="2">
    <source>
        <dbReference type="ARBA" id="ARBA00022475"/>
    </source>
</evidence>
<feature type="transmembrane region" description="Helical" evidence="7">
    <location>
        <begin position="91"/>
        <end position="108"/>
    </location>
</feature>
<evidence type="ECO:0000256" key="6">
    <source>
        <dbReference type="ARBA" id="ARBA00023201"/>
    </source>
</evidence>
<keyword evidence="7" id="KW-0813">Transport</keyword>
<keyword evidence="2 7" id="KW-1003">Cell membrane</keyword>
<reference evidence="8 9" key="1">
    <citation type="submission" date="2018-11" db="EMBL/GenBank/DDBJ databases">
        <title>Vibrio LJC006 sp. nov., isolated from seawater during the bloom of the enteromorpha.</title>
        <authorList>
            <person name="Liang J."/>
        </authorList>
    </citation>
    <scope>NUCLEOTIDE SEQUENCE [LARGE SCALE GENOMIC DNA]</scope>
    <source>
        <strain evidence="8 9">LJC006</strain>
    </source>
</reference>
<protein>
    <recommendedName>
        <fullName evidence="7">Na(+)/H(+) antiporter NhaA</fullName>
    </recommendedName>
    <alternativeName>
        <fullName evidence="7">Sodium/proton antiporter NhaA</fullName>
    </alternativeName>
</protein>
<feature type="transmembrane region" description="Helical" evidence="7">
    <location>
        <begin position="120"/>
        <end position="142"/>
    </location>
</feature>
<evidence type="ECO:0000313" key="8">
    <source>
        <dbReference type="EMBL" id="RQW61691.1"/>
    </source>
</evidence>
<dbReference type="InterPro" id="IPR023171">
    <property type="entry name" value="Na/H_antiporter_dom_sf"/>
</dbReference>
<comment type="subcellular location">
    <subcellularLocation>
        <location evidence="1">Cell inner membrane</location>
        <topology evidence="1">Multi-pass membrane protein</topology>
    </subcellularLocation>
    <subcellularLocation>
        <location evidence="7">Cell membrane</location>
        <topology evidence="7">Multi-pass membrane protein</topology>
    </subcellularLocation>
</comment>
<evidence type="ECO:0000256" key="7">
    <source>
        <dbReference type="HAMAP-Rule" id="MF_01844"/>
    </source>
</evidence>
<dbReference type="GO" id="GO:0006885">
    <property type="term" value="P:regulation of pH"/>
    <property type="evidence" value="ECO:0007669"/>
    <property type="project" value="UniProtKB-UniRule"/>
</dbReference>
<dbReference type="Proteomes" id="UP000281112">
    <property type="component" value="Unassembled WGS sequence"/>
</dbReference>
<evidence type="ECO:0000256" key="1">
    <source>
        <dbReference type="ARBA" id="ARBA00004429"/>
    </source>
</evidence>
<evidence type="ECO:0000256" key="3">
    <source>
        <dbReference type="ARBA" id="ARBA00022692"/>
    </source>
</evidence>
<feature type="transmembrane region" description="Helical" evidence="7">
    <location>
        <begin position="180"/>
        <end position="201"/>
    </location>
</feature>
<dbReference type="NCBIfam" id="TIGR00773">
    <property type="entry name" value="NhaA"/>
    <property type="match status" value="1"/>
</dbReference>
<evidence type="ECO:0000256" key="5">
    <source>
        <dbReference type="ARBA" id="ARBA00023136"/>
    </source>
</evidence>
<feature type="transmembrane region" description="Helical" evidence="7">
    <location>
        <begin position="366"/>
        <end position="386"/>
    </location>
</feature>
<keyword evidence="7" id="KW-0915">Sodium</keyword>
<dbReference type="PANTHER" id="PTHR30341:SF0">
    <property type="entry name" value="NA(+)_H(+) ANTIPORTER NHAA"/>
    <property type="match status" value="1"/>
</dbReference>
<accession>A0A3N9TC11</accession>
<dbReference type="GO" id="GO:0015385">
    <property type="term" value="F:sodium:proton antiporter activity"/>
    <property type="evidence" value="ECO:0007669"/>
    <property type="project" value="UniProtKB-UniRule"/>
</dbReference>
<dbReference type="RefSeq" id="WP_124938538.1">
    <property type="nucleotide sequence ID" value="NZ_RJVQ01000010.1"/>
</dbReference>
<dbReference type="EMBL" id="RJVQ01000010">
    <property type="protein sequence ID" value="RQW61691.1"/>
    <property type="molecule type" value="Genomic_DNA"/>
</dbReference>
<feature type="transmembrane region" description="Helical" evidence="7">
    <location>
        <begin position="406"/>
        <end position="428"/>
    </location>
</feature>
<keyword evidence="3 7" id="KW-0812">Transmembrane</keyword>
<comment type="function">
    <text evidence="7">Na(+)/H(+) antiporter that extrudes sodium in exchange for external protons.</text>
</comment>
<dbReference type="Pfam" id="PF06965">
    <property type="entry name" value="Na_H_antiport_1"/>
    <property type="match status" value="1"/>
</dbReference>
<gene>
    <name evidence="7 8" type="primary">nhaA</name>
    <name evidence="8" type="ORF">EES38_17670</name>
</gene>
<name>A0A3N9TC11_9VIBR</name>
<evidence type="ECO:0000313" key="9">
    <source>
        <dbReference type="Proteomes" id="UP000281112"/>
    </source>
</evidence>
<keyword evidence="5 7" id="KW-0472">Membrane</keyword>
<keyword evidence="9" id="KW-1185">Reference proteome</keyword>
<evidence type="ECO:0000256" key="4">
    <source>
        <dbReference type="ARBA" id="ARBA00022989"/>
    </source>
</evidence>
<comment type="catalytic activity">
    <reaction evidence="7">
        <text>Na(+)(in) + 2 H(+)(out) = Na(+)(out) + 2 H(+)(in)</text>
        <dbReference type="Rhea" id="RHEA:29251"/>
        <dbReference type="ChEBI" id="CHEBI:15378"/>
        <dbReference type="ChEBI" id="CHEBI:29101"/>
    </reaction>
</comment>
<dbReference type="InterPro" id="IPR004670">
    <property type="entry name" value="NhaA"/>
</dbReference>
<dbReference type="PANTHER" id="PTHR30341">
    <property type="entry name" value="SODIUM ION/PROTON ANTIPORTER NHAA-RELATED"/>
    <property type="match status" value="1"/>
</dbReference>
<sequence>MNTSQTSNQDAKQAQCDIRPPLEKSFSHYVRQPFQNFVSNQTTGAMLLLAATILALYLSNSEFSHAYHALEDIKLGFFADNTSFELSAHEWINDGLMVLFFFMLGLEVKREFIAGELSSIKASSAVIMAAIGGMVCPALIYSLLNFSGEGSGGWGVPMATDTAFALGVMALLGGKVNPSLKIFLVALAIVDDIGSVIVIAIFYTDQIMWNSVAIAAVFLVALVLLNRFGIRGAIWYVICSLGLWYFVLESGIHATMAGVLAALTIPARPTVHPVHLAKSMHHAAGDIDKSMQDSPIEPQEILGDEEKDSRLSHIERKARLTRTPLRIWEDLLDKPVSLFVVPIFAFLNAGTTVSQKAIEDMSSSPIAWGVILGLVVGKPIGIFSLTWLSVKTGIGQLSNSLTFKEIFGLAILAGMGFTMSMFVALLGFESSQEHLISAKLGIMLATVIAGVLGYLWLRFVTPYQEESNT</sequence>
<comment type="caution">
    <text evidence="8">The sequence shown here is derived from an EMBL/GenBank/DDBJ whole genome shotgun (WGS) entry which is preliminary data.</text>
</comment>
<comment type="similarity">
    <text evidence="7">Belongs to the NhaA Na(+)/H(+) (TC 2.A.33) antiporter family.</text>
</comment>
<dbReference type="OrthoDB" id="9808135at2"/>
<keyword evidence="7" id="KW-0050">Antiport</keyword>
<dbReference type="HAMAP" id="MF_01844">
    <property type="entry name" value="NhaA"/>
    <property type="match status" value="1"/>
</dbReference>
<feature type="transmembrane region" description="Helical" evidence="7">
    <location>
        <begin position="440"/>
        <end position="457"/>
    </location>
</feature>
<dbReference type="GO" id="GO:0005886">
    <property type="term" value="C:plasma membrane"/>
    <property type="evidence" value="ECO:0007669"/>
    <property type="project" value="UniProtKB-SubCell"/>
</dbReference>
<organism evidence="8 9">
    <name type="scientific">Vibrio viridaestus</name>
    <dbReference type="NCBI Taxonomy" id="2487322"/>
    <lineage>
        <taxon>Bacteria</taxon>
        <taxon>Pseudomonadati</taxon>
        <taxon>Pseudomonadota</taxon>
        <taxon>Gammaproteobacteria</taxon>
        <taxon>Vibrionales</taxon>
        <taxon>Vibrionaceae</taxon>
        <taxon>Vibrio</taxon>
    </lineage>
</organism>
<proteinExistence type="inferred from homology"/>
<keyword evidence="6 7" id="KW-0739">Sodium transport</keyword>
<feature type="transmembrane region" description="Helical" evidence="7">
    <location>
        <begin position="336"/>
        <end position="354"/>
    </location>
</feature>
<feature type="transmembrane region" description="Helical" evidence="7">
    <location>
        <begin position="37"/>
        <end position="58"/>
    </location>
</feature>
<keyword evidence="7" id="KW-0406">Ion transport</keyword>
<keyword evidence="4 7" id="KW-1133">Transmembrane helix</keyword>